<dbReference type="PANTHER" id="PTHR36166:SF1">
    <property type="entry name" value="SRPBCC DOMAIN-CONTAINING PROTEIN"/>
    <property type="match status" value="1"/>
</dbReference>
<evidence type="ECO:0000313" key="1">
    <source>
        <dbReference type="EMBL" id="ODQ48306.1"/>
    </source>
</evidence>
<dbReference type="GeneID" id="30176812"/>
<accession>A0A1E3NQI7</accession>
<keyword evidence="2" id="KW-1185">Reference proteome</keyword>
<reference evidence="1 2" key="1">
    <citation type="journal article" date="2016" name="Proc. Natl. Acad. Sci. U.S.A.">
        <title>Comparative genomics of biotechnologically important yeasts.</title>
        <authorList>
            <person name="Riley R."/>
            <person name="Haridas S."/>
            <person name="Wolfe K.H."/>
            <person name="Lopes M.R."/>
            <person name="Hittinger C.T."/>
            <person name="Goeker M."/>
            <person name="Salamov A.A."/>
            <person name="Wisecaver J.H."/>
            <person name="Long T.M."/>
            <person name="Calvey C.H."/>
            <person name="Aerts A.L."/>
            <person name="Barry K.W."/>
            <person name="Choi C."/>
            <person name="Clum A."/>
            <person name="Coughlan A.Y."/>
            <person name="Deshpande S."/>
            <person name="Douglass A.P."/>
            <person name="Hanson S.J."/>
            <person name="Klenk H.-P."/>
            <person name="LaButti K.M."/>
            <person name="Lapidus A."/>
            <person name="Lindquist E.A."/>
            <person name="Lipzen A.M."/>
            <person name="Meier-Kolthoff J.P."/>
            <person name="Ohm R.A."/>
            <person name="Otillar R.P."/>
            <person name="Pangilinan J.L."/>
            <person name="Peng Y."/>
            <person name="Rokas A."/>
            <person name="Rosa C.A."/>
            <person name="Scheuner C."/>
            <person name="Sibirny A.A."/>
            <person name="Slot J.C."/>
            <person name="Stielow J.B."/>
            <person name="Sun H."/>
            <person name="Kurtzman C.P."/>
            <person name="Blackwell M."/>
            <person name="Grigoriev I.V."/>
            <person name="Jeffries T.W."/>
        </authorList>
    </citation>
    <scope>NUCLEOTIDE SEQUENCE [LARGE SCALE GENOMIC DNA]</scope>
    <source>
        <strain evidence="1 2">NRRL Y-2026</strain>
    </source>
</reference>
<dbReference type="Gene3D" id="3.30.530.20">
    <property type="match status" value="1"/>
</dbReference>
<dbReference type="InterPro" id="IPR023393">
    <property type="entry name" value="START-like_dom_sf"/>
</dbReference>
<dbReference type="CDD" id="cd07822">
    <property type="entry name" value="SRPBCC_4"/>
    <property type="match status" value="1"/>
</dbReference>
<dbReference type="RefSeq" id="XP_019019419.1">
    <property type="nucleotide sequence ID" value="XM_019160125.1"/>
</dbReference>
<dbReference type="AlphaFoldDB" id="A0A1E3NQI7"/>
<dbReference type="OrthoDB" id="509124at2759"/>
<dbReference type="EMBL" id="KV454001">
    <property type="protein sequence ID" value="ODQ48306.1"/>
    <property type="molecule type" value="Genomic_DNA"/>
</dbReference>
<protein>
    <recommendedName>
        <fullName evidence="3">SRPBCC domain-containing protein</fullName>
    </recommendedName>
</protein>
<dbReference type="Pfam" id="PF10604">
    <property type="entry name" value="Polyketide_cyc2"/>
    <property type="match status" value="1"/>
</dbReference>
<organism evidence="1 2">
    <name type="scientific">Pichia membranifaciens NRRL Y-2026</name>
    <dbReference type="NCBI Taxonomy" id="763406"/>
    <lineage>
        <taxon>Eukaryota</taxon>
        <taxon>Fungi</taxon>
        <taxon>Dikarya</taxon>
        <taxon>Ascomycota</taxon>
        <taxon>Saccharomycotina</taxon>
        <taxon>Pichiomycetes</taxon>
        <taxon>Pichiales</taxon>
        <taxon>Pichiaceae</taxon>
        <taxon>Pichia</taxon>
    </lineage>
</organism>
<dbReference type="InterPro" id="IPR019587">
    <property type="entry name" value="Polyketide_cyclase/dehydratase"/>
</dbReference>
<evidence type="ECO:0000313" key="2">
    <source>
        <dbReference type="Proteomes" id="UP000094455"/>
    </source>
</evidence>
<name>A0A1E3NQI7_9ASCO</name>
<proteinExistence type="predicted"/>
<dbReference type="Proteomes" id="UP000094455">
    <property type="component" value="Unassembled WGS sequence"/>
</dbReference>
<dbReference type="STRING" id="763406.A0A1E3NQI7"/>
<dbReference type="SUPFAM" id="SSF55961">
    <property type="entry name" value="Bet v1-like"/>
    <property type="match status" value="1"/>
</dbReference>
<gene>
    <name evidence="1" type="ORF">PICMEDRAFT_13908</name>
</gene>
<sequence length="153" mass="17275">MPLISETIEIDCDVQKVRKTFQNFINYSSWTAFIQTIEVTTPGKTQDTVSVGDELKVKVCLPKSKKESIFTPTVLENSESCFKWCGTLLSNYIFSGEHSFTFKQLENGSTEVIQSENFTGMLSSPIFMLIGEDTKEGFKLFNAALKQESEKKD</sequence>
<dbReference type="PANTHER" id="PTHR36166">
    <property type="entry name" value="CHROMOSOME 9, WHOLE GENOME SHOTGUN SEQUENCE"/>
    <property type="match status" value="1"/>
</dbReference>
<evidence type="ECO:0008006" key="3">
    <source>
        <dbReference type="Google" id="ProtNLM"/>
    </source>
</evidence>